<sequence>MAPKRTYKRTTKYDGHRAKDTGKGKKGGKGKGKGQQQPGAKDQNPATERGKYCYAKVTAHVARRDGYLLFYQACGRLILRSEWEVFYRSSLYSEDEIKAEDGHIMSVLVNSNGREPTEEEVLDSFWEALEPAQDEIRKVNARQWDVYQDVYKTAVEVGLEEVQQRLLIAFDNLFIIDMSQDPSVV</sequence>
<feature type="compositionally biased region" description="Basic and acidic residues" evidence="1">
    <location>
        <begin position="11"/>
        <end position="23"/>
    </location>
</feature>
<dbReference type="GeneID" id="43644790"/>
<keyword evidence="3" id="KW-1185">Reference proteome</keyword>
<evidence type="ECO:0000313" key="2">
    <source>
        <dbReference type="EMBL" id="KAE8134453.1"/>
    </source>
</evidence>
<evidence type="ECO:0000256" key="1">
    <source>
        <dbReference type="SAM" id="MobiDB-lite"/>
    </source>
</evidence>
<dbReference type="AlphaFoldDB" id="A0A5N6SM55"/>
<evidence type="ECO:0000313" key="3">
    <source>
        <dbReference type="Proteomes" id="UP000325672"/>
    </source>
</evidence>
<dbReference type="OrthoDB" id="4461510at2759"/>
<feature type="compositionally biased region" description="Basic residues" evidence="1">
    <location>
        <begin position="1"/>
        <end position="10"/>
    </location>
</feature>
<protein>
    <submittedName>
        <fullName evidence="2">Uncharacterized protein</fullName>
    </submittedName>
</protein>
<name>A0A5N6SM55_ASPPS</name>
<reference evidence="2 3" key="1">
    <citation type="submission" date="2019-04" db="EMBL/GenBank/DDBJ databases">
        <title>Friends and foes A comparative genomics study of 23 Aspergillus species from section Flavi.</title>
        <authorList>
            <consortium name="DOE Joint Genome Institute"/>
            <person name="Kjaerbolling I."/>
            <person name="Vesth T."/>
            <person name="Frisvad J.C."/>
            <person name="Nybo J.L."/>
            <person name="Theobald S."/>
            <person name="Kildgaard S."/>
            <person name="Isbrandt T."/>
            <person name="Kuo A."/>
            <person name="Sato A."/>
            <person name="Lyhne E.K."/>
            <person name="Kogle M.E."/>
            <person name="Wiebenga A."/>
            <person name="Kun R.S."/>
            <person name="Lubbers R.J."/>
            <person name="Makela M.R."/>
            <person name="Barry K."/>
            <person name="Chovatia M."/>
            <person name="Clum A."/>
            <person name="Daum C."/>
            <person name="Haridas S."/>
            <person name="He G."/>
            <person name="LaButti K."/>
            <person name="Lipzen A."/>
            <person name="Mondo S."/>
            <person name="Riley R."/>
            <person name="Salamov A."/>
            <person name="Simmons B.A."/>
            <person name="Magnuson J.K."/>
            <person name="Henrissat B."/>
            <person name="Mortensen U.H."/>
            <person name="Larsen T.O."/>
            <person name="Devries R.P."/>
            <person name="Grigoriev I.V."/>
            <person name="Machida M."/>
            <person name="Baker S.E."/>
            <person name="Andersen M.R."/>
        </authorList>
    </citation>
    <scope>NUCLEOTIDE SEQUENCE [LARGE SCALE GENOMIC DNA]</scope>
    <source>
        <strain evidence="2 3">CBS 117625</strain>
    </source>
</reference>
<organism evidence="2 3">
    <name type="scientific">Aspergillus pseudotamarii</name>
    <dbReference type="NCBI Taxonomy" id="132259"/>
    <lineage>
        <taxon>Eukaryota</taxon>
        <taxon>Fungi</taxon>
        <taxon>Dikarya</taxon>
        <taxon>Ascomycota</taxon>
        <taxon>Pezizomycotina</taxon>
        <taxon>Eurotiomycetes</taxon>
        <taxon>Eurotiomycetidae</taxon>
        <taxon>Eurotiales</taxon>
        <taxon>Aspergillaceae</taxon>
        <taxon>Aspergillus</taxon>
        <taxon>Aspergillus subgen. Circumdati</taxon>
    </lineage>
</organism>
<feature type="region of interest" description="Disordered" evidence="1">
    <location>
        <begin position="1"/>
        <end position="46"/>
    </location>
</feature>
<accession>A0A5N6SM55</accession>
<gene>
    <name evidence="2" type="ORF">BDV38DRAFT_285918</name>
</gene>
<dbReference type="EMBL" id="ML743604">
    <property type="protein sequence ID" value="KAE8134453.1"/>
    <property type="molecule type" value="Genomic_DNA"/>
</dbReference>
<proteinExistence type="predicted"/>
<dbReference type="RefSeq" id="XP_031910516.1">
    <property type="nucleotide sequence ID" value="XM_032060580.1"/>
</dbReference>
<dbReference type="Proteomes" id="UP000325672">
    <property type="component" value="Unassembled WGS sequence"/>
</dbReference>